<organism evidence="9 10">
    <name type="scientific">Candidatus Woykebacteria bacterium RIFCSPLOWO2_01_FULL_41_12</name>
    <dbReference type="NCBI Taxonomy" id="1802604"/>
    <lineage>
        <taxon>Bacteria</taxon>
        <taxon>Candidatus Woykeibacteriota</taxon>
    </lineage>
</organism>
<proteinExistence type="inferred from homology"/>
<dbReference type="InterPro" id="IPR048466">
    <property type="entry name" value="DNA_pol3_delta-like_C"/>
</dbReference>
<keyword evidence="3" id="KW-0548">Nucleotidyltransferase</keyword>
<evidence type="ECO:0000256" key="5">
    <source>
        <dbReference type="ARBA" id="ARBA00022932"/>
    </source>
</evidence>
<evidence type="ECO:0000256" key="2">
    <source>
        <dbReference type="ARBA" id="ARBA00022679"/>
    </source>
</evidence>
<evidence type="ECO:0000313" key="10">
    <source>
        <dbReference type="Proteomes" id="UP000179279"/>
    </source>
</evidence>
<keyword evidence="5" id="KW-0239">DNA-directed DNA polymerase</keyword>
<name>A0A1G1WU52_9BACT</name>
<evidence type="ECO:0000256" key="4">
    <source>
        <dbReference type="ARBA" id="ARBA00022705"/>
    </source>
</evidence>
<keyword evidence="4" id="KW-0235">DNA replication</keyword>
<reference evidence="9 10" key="1">
    <citation type="journal article" date="2016" name="Nat. Commun.">
        <title>Thousands of microbial genomes shed light on interconnected biogeochemical processes in an aquifer system.</title>
        <authorList>
            <person name="Anantharaman K."/>
            <person name="Brown C.T."/>
            <person name="Hug L.A."/>
            <person name="Sharon I."/>
            <person name="Castelle C.J."/>
            <person name="Probst A.J."/>
            <person name="Thomas B.C."/>
            <person name="Singh A."/>
            <person name="Wilkins M.J."/>
            <person name="Karaoz U."/>
            <person name="Brodie E.L."/>
            <person name="Williams K.H."/>
            <person name="Hubbard S.S."/>
            <person name="Banfield J.F."/>
        </authorList>
    </citation>
    <scope>NUCLEOTIDE SEQUENCE [LARGE SCALE GENOMIC DNA]</scope>
</reference>
<comment type="catalytic activity">
    <reaction evidence="7">
        <text>DNA(n) + a 2'-deoxyribonucleoside 5'-triphosphate = DNA(n+1) + diphosphate</text>
        <dbReference type="Rhea" id="RHEA:22508"/>
        <dbReference type="Rhea" id="RHEA-COMP:17339"/>
        <dbReference type="Rhea" id="RHEA-COMP:17340"/>
        <dbReference type="ChEBI" id="CHEBI:33019"/>
        <dbReference type="ChEBI" id="CHEBI:61560"/>
        <dbReference type="ChEBI" id="CHEBI:173112"/>
        <dbReference type="EC" id="2.7.7.7"/>
    </reaction>
</comment>
<evidence type="ECO:0000256" key="7">
    <source>
        <dbReference type="ARBA" id="ARBA00049244"/>
    </source>
</evidence>
<accession>A0A1G1WU52</accession>
<keyword evidence="2" id="KW-0808">Transferase</keyword>
<dbReference type="EMBL" id="MHDA01000037">
    <property type="protein sequence ID" value="OGY31111.1"/>
    <property type="molecule type" value="Genomic_DNA"/>
</dbReference>
<comment type="similarity">
    <text evidence="6">Belongs to the DNA polymerase HolA subunit family.</text>
</comment>
<dbReference type="SUPFAM" id="SSF48019">
    <property type="entry name" value="post-AAA+ oligomerization domain-like"/>
    <property type="match status" value="1"/>
</dbReference>
<evidence type="ECO:0000313" key="9">
    <source>
        <dbReference type="EMBL" id="OGY31111.1"/>
    </source>
</evidence>
<dbReference type="PANTHER" id="PTHR34388:SF1">
    <property type="entry name" value="DNA POLYMERASE III SUBUNIT DELTA"/>
    <property type="match status" value="1"/>
</dbReference>
<evidence type="ECO:0000256" key="6">
    <source>
        <dbReference type="ARBA" id="ARBA00034754"/>
    </source>
</evidence>
<dbReference type="GO" id="GO:0009360">
    <property type="term" value="C:DNA polymerase III complex"/>
    <property type="evidence" value="ECO:0007669"/>
    <property type="project" value="TreeGrafter"/>
</dbReference>
<evidence type="ECO:0000259" key="8">
    <source>
        <dbReference type="Pfam" id="PF21694"/>
    </source>
</evidence>
<dbReference type="EC" id="2.7.7.7" evidence="1"/>
<protein>
    <recommendedName>
        <fullName evidence="1">DNA-directed DNA polymerase</fullName>
        <ecNumber evidence="1">2.7.7.7</ecNumber>
    </recommendedName>
</protein>
<evidence type="ECO:0000256" key="1">
    <source>
        <dbReference type="ARBA" id="ARBA00012417"/>
    </source>
</evidence>
<gene>
    <name evidence="9" type="ORF">A3A57_01815</name>
</gene>
<dbReference type="InterPro" id="IPR008921">
    <property type="entry name" value="DNA_pol3_clamp-load_cplx_C"/>
</dbReference>
<dbReference type="Proteomes" id="UP000179279">
    <property type="component" value="Unassembled WGS sequence"/>
</dbReference>
<dbReference type="Gene3D" id="1.20.272.10">
    <property type="match status" value="1"/>
</dbReference>
<dbReference type="GO" id="GO:0006261">
    <property type="term" value="P:DNA-templated DNA replication"/>
    <property type="evidence" value="ECO:0007669"/>
    <property type="project" value="TreeGrafter"/>
</dbReference>
<feature type="domain" description="DNA polymerase III delta subunit-like C-terminal" evidence="8">
    <location>
        <begin position="106"/>
        <end position="210"/>
    </location>
</feature>
<dbReference type="InterPro" id="IPR005790">
    <property type="entry name" value="DNA_polIII_delta"/>
</dbReference>
<comment type="caution">
    <text evidence="9">The sequence shown here is derived from an EMBL/GenBank/DDBJ whole genome shotgun (WGS) entry which is preliminary data.</text>
</comment>
<dbReference type="AlphaFoldDB" id="A0A1G1WU52"/>
<evidence type="ECO:0000256" key="3">
    <source>
        <dbReference type="ARBA" id="ARBA00022695"/>
    </source>
</evidence>
<dbReference type="GO" id="GO:0003677">
    <property type="term" value="F:DNA binding"/>
    <property type="evidence" value="ECO:0007669"/>
    <property type="project" value="InterPro"/>
</dbReference>
<dbReference type="PANTHER" id="PTHR34388">
    <property type="entry name" value="DNA POLYMERASE III SUBUNIT DELTA"/>
    <property type="match status" value="1"/>
</dbReference>
<dbReference type="Pfam" id="PF21694">
    <property type="entry name" value="DNA_pol3_delta_C"/>
    <property type="match status" value="1"/>
</dbReference>
<dbReference type="GO" id="GO:0003887">
    <property type="term" value="F:DNA-directed DNA polymerase activity"/>
    <property type="evidence" value="ECO:0007669"/>
    <property type="project" value="UniProtKB-KW"/>
</dbReference>
<sequence>MIYLVHGQNEVDSRRFLTKLKVSYGDVREVDGKNLTKEYLERQLSESSVSLFGAKSAFLIDNFSSGLDILPKQSPEGLDLIVWSSKKIPVYSKHLKSFLFDKVVKANVFKLTDAVLSGRERQALILLDELVQSKEAPEKIIGTLNRGLCFLYFAKEGSMAKTNLPSFIQQKHVDQARGWDEKTVKKGMAKLISADLAIKSGSKPHLVLTNLISELASWPTTE</sequence>